<dbReference type="AlphaFoldDB" id="A0A6B2JSS3"/>
<organism evidence="2 3">
    <name type="scientific">Pseudoroseicyclus tamaricis</name>
    <dbReference type="NCBI Taxonomy" id="2705421"/>
    <lineage>
        <taxon>Bacteria</taxon>
        <taxon>Pseudomonadati</taxon>
        <taxon>Pseudomonadota</taxon>
        <taxon>Alphaproteobacteria</taxon>
        <taxon>Rhodobacterales</taxon>
        <taxon>Paracoccaceae</taxon>
        <taxon>Pseudoroseicyclus</taxon>
    </lineage>
</organism>
<keyword evidence="3" id="KW-1185">Reference proteome</keyword>
<evidence type="ECO:0000313" key="2">
    <source>
        <dbReference type="EMBL" id="NDV01617.1"/>
    </source>
</evidence>
<gene>
    <name evidence="2" type="ORF">GZA08_11645</name>
</gene>
<keyword evidence="2" id="KW-0808">Transferase</keyword>
<dbReference type="PANTHER" id="PTHR43138:SF1">
    <property type="entry name" value="N-ACETYLTRANSFERASE ACA1"/>
    <property type="match status" value="1"/>
</dbReference>
<dbReference type="InterPro" id="IPR052742">
    <property type="entry name" value="Mito_N-acetyltransferase"/>
</dbReference>
<dbReference type="Gene3D" id="3.40.630.30">
    <property type="match status" value="1"/>
</dbReference>
<dbReference type="Pfam" id="PF00583">
    <property type="entry name" value="Acetyltransf_1"/>
    <property type="match status" value="1"/>
</dbReference>
<sequence>MTIRPATDADWPRLWPIVREVIRAGDTYTVEPGLDEAAARAFWTGPPSTIVTLAEAEGEVLGTAHMGPNRAGPGAHVANASYMVSAAARGRGVGRLLVEDSLRRLAAAGFQGLQFNAVAASNRGAVALYEDLGFTIIGTVPAGFRHPREGDVGLHVMYRPLP</sequence>
<accession>A0A6B2JSS3</accession>
<comment type="caution">
    <text evidence="2">The sequence shown here is derived from an EMBL/GenBank/DDBJ whole genome shotgun (WGS) entry which is preliminary data.</text>
</comment>
<name>A0A6B2JSS3_9RHOB</name>
<dbReference type="PROSITE" id="PS51186">
    <property type="entry name" value="GNAT"/>
    <property type="match status" value="1"/>
</dbReference>
<reference evidence="2 3" key="1">
    <citation type="submission" date="2020-02" db="EMBL/GenBank/DDBJ databases">
        <title>Pseudoroseicyclus tamarix, sp. nov., isolated from offshore sediment of a Tamarix chinensis forest.</title>
        <authorList>
            <person name="Gai Y."/>
        </authorList>
    </citation>
    <scope>NUCLEOTIDE SEQUENCE [LARGE SCALE GENOMIC DNA]</scope>
    <source>
        <strain evidence="2 3">CLL3-39</strain>
    </source>
</reference>
<proteinExistence type="predicted"/>
<dbReference type="SUPFAM" id="SSF55729">
    <property type="entry name" value="Acyl-CoA N-acyltransferases (Nat)"/>
    <property type="match status" value="1"/>
</dbReference>
<dbReference type="InterPro" id="IPR016181">
    <property type="entry name" value="Acyl_CoA_acyltransferase"/>
</dbReference>
<evidence type="ECO:0000259" key="1">
    <source>
        <dbReference type="PROSITE" id="PS51186"/>
    </source>
</evidence>
<dbReference type="EMBL" id="JAAGAB010000002">
    <property type="protein sequence ID" value="NDV01617.1"/>
    <property type="molecule type" value="Genomic_DNA"/>
</dbReference>
<feature type="domain" description="N-acetyltransferase" evidence="1">
    <location>
        <begin position="1"/>
        <end position="162"/>
    </location>
</feature>
<dbReference type="CDD" id="cd04301">
    <property type="entry name" value="NAT_SF"/>
    <property type="match status" value="1"/>
</dbReference>
<dbReference type="GO" id="GO:0016747">
    <property type="term" value="F:acyltransferase activity, transferring groups other than amino-acyl groups"/>
    <property type="evidence" value="ECO:0007669"/>
    <property type="project" value="InterPro"/>
</dbReference>
<protein>
    <submittedName>
        <fullName evidence="2">GNAT family N-acetyltransferase</fullName>
    </submittedName>
</protein>
<evidence type="ECO:0000313" key="3">
    <source>
        <dbReference type="Proteomes" id="UP000474757"/>
    </source>
</evidence>
<dbReference type="Proteomes" id="UP000474757">
    <property type="component" value="Unassembled WGS sequence"/>
</dbReference>
<dbReference type="InterPro" id="IPR000182">
    <property type="entry name" value="GNAT_dom"/>
</dbReference>
<dbReference type="PANTHER" id="PTHR43138">
    <property type="entry name" value="ACETYLTRANSFERASE, GNAT FAMILY"/>
    <property type="match status" value="1"/>
</dbReference>